<comment type="caution">
    <text evidence="1">The sequence shown here is derived from an EMBL/GenBank/DDBJ whole genome shotgun (WGS) entry which is preliminary data.</text>
</comment>
<evidence type="ECO:0000313" key="1">
    <source>
        <dbReference type="EMBL" id="EFU43741.1"/>
    </source>
</evidence>
<organism evidence="1 2">
    <name type="scientific">Paenibacillus vortex V453</name>
    <dbReference type="NCBI Taxonomy" id="715225"/>
    <lineage>
        <taxon>Bacteria</taxon>
        <taxon>Bacillati</taxon>
        <taxon>Bacillota</taxon>
        <taxon>Bacilli</taxon>
        <taxon>Bacillales</taxon>
        <taxon>Paenibacillaceae</taxon>
        <taxon>Paenibacillus</taxon>
    </lineage>
</organism>
<gene>
    <name evidence="1" type="ORF">PVOR_00950</name>
</gene>
<dbReference type="KEGG" id="pvo:PVOR_00950"/>
<accession>A0A2R9T2F3</accession>
<proteinExistence type="predicted"/>
<dbReference type="EMBL" id="ADHJ01000001">
    <property type="protein sequence ID" value="EFU43741.1"/>
    <property type="molecule type" value="Genomic_DNA"/>
</dbReference>
<reference evidence="1 2" key="1">
    <citation type="journal article" date="2010" name="BMC Genomics">
        <title>Genome sequence of the pattern forming Paenibacillus vortex bacterium reveals potential for thriving in complex environments.</title>
        <authorList>
            <person name="Sirota-Madi A."/>
            <person name="Olender T."/>
            <person name="Helman Y."/>
            <person name="Ingham C."/>
            <person name="Brainis I."/>
            <person name="Roth D."/>
            <person name="Hagi E."/>
            <person name="Brodsky L."/>
            <person name="Leshkowitz D."/>
            <person name="Galatenko V."/>
            <person name="Nikolaev V."/>
            <person name="Mugasimangalam R.C."/>
            <person name="Bransburg-Zabary S."/>
            <person name="Gutnick D.L."/>
            <person name="Lancet D."/>
            <person name="Ben-Jacob E."/>
        </authorList>
    </citation>
    <scope>NUCLEOTIDE SEQUENCE [LARGE SCALE GENOMIC DNA]</scope>
    <source>
        <strain evidence="1 2">V453</strain>
    </source>
</reference>
<sequence length="95" mass="10961">MGWGSLAQRSWRLWRVHGTRIGDEELTLGSKVWEAYTSDQPQKHQRILQDDYTALPFVRDAFVSSPVTSAFREQRARDHRAGHVRGCGGWNQHTL</sequence>
<dbReference type="AlphaFoldDB" id="A0A2R9T2F3"/>
<name>A0A2R9T2F3_9BACL</name>
<evidence type="ECO:0000313" key="2">
    <source>
        <dbReference type="Proteomes" id="UP000003094"/>
    </source>
</evidence>
<protein>
    <submittedName>
        <fullName evidence="1">RNA polymerase, sigma-24 subunit, ECF subfamily protein</fullName>
    </submittedName>
</protein>
<keyword evidence="2" id="KW-1185">Reference proteome</keyword>
<dbReference type="Proteomes" id="UP000003094">
    <property type="component" value="Unassembled WGS sequence"/>
</dbReference>